<name>A0A951PIA1_9CYAN</name>
<gene>
    <name evidence="1" type="ORF">KME25_07170</name>
</gene>
<protein>
    <submittedName>
        <fullName evidence="1">Uncharacterized protein</fullName>
    </submittedName>
</protein>
<comment type="caution">
    <text evidence="1">The sequence shown here is derived from an EMBL/GenBank/DDBJ whole genome shotgun (WGS) entry which is preliminary data.</text>
</comment>
<evidence type="ECO:0000313" key="1">
    <source>
        <dbReference type="EMBL" id="MBW4544206.1"/>
    </source>
</evidence>
<dbReference type="Proteomes" id="UP000753908">
    <property type="component" value="Unassembled WGS sequence"/>
</dbReference>
<reference evidence="1" key="2">
    <citation type="journal article" date="2022" name="Microbiol. Resour. Announc.">
        <title>Metagenome Sequencing to Explore Phylogenomics of Terrestrial Cyanobacteria.</title>
        <authorList>
            <person name="Ward R.D."/>
            <person name="Stajich J.E."/>
            <person name="Johansen J.R."/>
            <person name="Huntemann M."/>
            <person name="Clum A."/>
            <person name="Foster B."/>
            <person name="Foster B."/>
            <person name="Roux S."/>
            <person name="Palaniappan K."/>
            <person name="Varghese N."/>
            <person name="Mukherjee S."/>
            <person name="Reddy T.B.K."/>
            <person name="Daum C."/>
            <person name="Copeland A."/>
            <person name="Chen I.A."/>
            <person name="Ivanova N.N."/>
            <person name="Kyrpides N.C."/>
            <person name="Shapiro N."/>
            <person name="Eloe-Fadrosh E.A."/>
            <person name="Pietrasiak N."/>
        </authorList>
    </citation>
    <scope>NUCLEOTIDE SEQUENCE</scope>
    <source>
        <strain evidence="1">CPER-KK1</strain>
    </source>
</reference>
<reference evidence="1" key="1">
    <citation type="submission" date="2021-05" db="EMBL/GenBank/DDBJ databases">
        <authorList>
            <person name="Pietrasiak N."/>
            <person name="Ward R."/>
            <person name="Stajich J.E."/>
            <person name="Kurbessoian T."/>
        </authorList>
    </citation>
    <scope>NUCLEOTIDE SEQUENCE</scope>
    <source>
        <strain evidence="1">CPER-KK1</strain>
    </source>
</reference>
<proteinExistence type="predicted"/>
<dbReference type="EMBL" id="JAHHIF010000007">
    <property type="protein sequence ID" value="MBW4544206.1"/>
    <property type="molecule type" value="Genomic_DNA"/>
</dbReference>
<accession>A0A951PIA1</accession>
<evidence type="ECO:0000313" key="2">
    <source>
        <dbReference type="Proteomes" id="UP000753908"/>
    </source>
</evidence>
<dbReference type="AlphaFoldDB" id="A0A951PIA1"/>
<organism evidence="1 2">
    <name type="scientific">Symplocastrum torsivum CPER-KK1</name>
    <dbReference type="NCBI Taxonomy" id="450513"/>
    <lineage>
        <taxon>Bacteria</taxon>
        <taxon>Bacillati</taxon>
        <taxon>Cyanobacteriota</taxon>
        <taxon>Cyanophyceae</taxon>
        <taxon>Oscillatoriophycideae</taxon>
        <taxon>Oscillatoriales</taxon>
        <taxon>Microcoleaceae</taxon>
        <taxon>Symplocastrum</taxon>
    </lineage>
</organism>
<sequence>MAQTQRKPVYIQPEHHEILRRIAFEQRCNITDVLDAVLEQADWEKTATQASNKPVQRAMERGGSH</sequence>